<accession>A1WMD9</accession>
<name>A1WMD9_VEREI</name>
<dbReference type="HOGENOM" id="CLU_914757_0_0_4"/>
<proteinExistence type="predicted"/>
<dbReference type="Proteomes" id="UP000000374">
    <property type="component" value="Chromosome"/>
</dbReference>
<dbReference type="Gene3D" id="2.60.120.10">
    <property type="entry name" value="Jelly Rolls"/>
    <property type="match status" value="1"/>
</dbReference>
<dbReference type="EMBL" id="CP000542">
    <property type="protein sequence ID" value="ABM58796.1"/>
    <property type="molecule type" value="Genomic_DNA"/>
</dbReference>
<dbReference type="KEGG" id="vei:Veis_3063"/>
<protein>
    <submittedName>
        <fullName evidence="1">Uncharacterized protein</fullName>
    </submittedName>
</protein>
<reference evidence="2" key="1">
    <citation type="submission" date="2006-12" db="EMBL/GenBank/DDBJ databases">
        <title>Complete sequence of chromosome 1 of Verminephrobacter eiseniae EF01-2.</title>
        <authorList>
            <person name="Copeland A."/>
            <person name="Lucas S."/>
            <person name="Lapidus A."/>
            <person name="Barry K."/>
            <person name="Detter J.C."/>
            <person name="Glavina del Rio T."/>
            <person name="Dalin E."/>
            <person name="Tice H."/>
            <person name="Pitluck S."/>
            <person name="Chertkov O."/>
            <person name="Brettin T."/>
            <person name="Bruce D."/>
            <person name="Han C."/>
            <person name="Tapia R."/>
            <person name="Gilna P."/>
            <person name="Schmutz J."/>
            <person name="Larimer F."/>
            <person name="Land M."/>
            <person name="Hauser L."/>
            <person name="Kyrpides N."/>
            <person name="Kim E."/>
            <person name="Stahl D."/>
            <person name="Richardson P."/>
        </authorList>
    </citation>
    <scope>NUCLEOTIDE SEQUENCE [LARGE SCALE GENOMIC DNA]</scope>
    <source>
        <strain evidence="2">EF01-2</strain>
    </source>
</reference>
<dbReference type="OrthoDB" id="8882910at2"/>
<sequence length="281" mass="30539">MTNQTHDTGVRRAAVHELLPGTVARGQNFWVQWLEGSATAHASSGNEMLLLLPDGGATVHSSHAEGIEVHATQVPGRSVCVLPPGAVSVRLAGAGRAALIAASRPDLPPDAACNRADYAVPDARVRPLGADDCYRRRTPSTALQVMEVDAIASPAEKPRLKMFQTDTLSINWVEYQGPRDRRQLSPHHHADFEQGSLAMAGDFVHHLRVHWEGDADQWRADEHLHAPSPSMITVPVLLVHTSEGVGPGRHLLIDVFSPPRHDFIDNGWVANAGDYERHKAA</sequence>
<dbReference type="InterPro" id="IPR014710">
    <property type="entry name" value="RmlC-like_jellyroll"/>
</dbReference>
<keyword evidence="2" id="KW-1185">Reference proteome</keyword>
<dbReference type="GeneID" id="76461528"/>
<dbReference type="eggNOG" id="COG0662">
    <property type="taxonomic scope" value="Bacteria"/>
</dbReference>
<dbReference type="AlphaFoldDB" id="A1WMD9"/>
<evidence type="ECO:0000313" key="1">
    <source>
        <dbReference type="EMBL" id="ABM58796.1"/>
    </source>
</evidence>
<evidence type="ECO:0000313" key="2">
    <source>
        <dbReference type="Proteomes" id="UP000000374"/>
    </source>
</evidence>
<dbReference type="STRING" id="391735.Veis_3063"/>
<dbReference type="RefSeq" id="WP_011810791.1">
    <property type="nucleotide sequence ID" value="NC_008786.1"/>
</dbReference>
<gene>
    <name evidence="1" type="ordered locus">Veis_3063</name>
</gene>
<organism evidence="1 2">
    <name type="scientific">Verminephrobacter eiseniae (strain EF01-2)</name>
    <dbReference type="NCBI Taxonomy" id="391735"/>
    <lineage>
        <taxon>Bacteria</taxon>
        <taxon>Pseudomonadati</taxon>
        <taxon>Pseudomonadota</taxon>
        <taxon>Betaproteobacteria</taxon>
        <taxon>Burkholderiales</taxon>
        <taxon>Comamonadaceae</taxon>
        <taxon>Verminephrobacter</taxon>
    </lineage>
</organism>